<name>A0ABT6SUG2_9ACTN</name>
<protein>
    <submittedName>
        <fullName evidence="2">ABC transporter permease</fullName>
    </submittedName>
</protein>
<keyword evidence="3" id="KW-1185">Reference proteome</keyword>
<evidence type="ECO:0000313" key="2">
    <source>
        <dbReference type="EMBL" id="MDI3418287.1"/>
    </source>
</evidence>
<dbReference type="Proteomes" id="UP001237105">
    <property type="component" value="Unassembled WGS sequence"/>
</dbReference>
<sequence>MSATPTPGTPTPAAPSPAAGRPRHVLAVLVLIPAVVALALWAFAWPAARTAPRDLPIAVAGAPAAVVGLERQLERKEGAFEVHRYDDEAAARAAIEDRDVYGAIVATERGPRLLTASAASPVVAQMLKQTATAQAPKGAPVQVEDVVAAPPGDPRGAVLGTSVLPMALAGVAAGAVVTLLGLRGVRAACALVGAAALVGVVAAALTHSWLGALTGDWWTEAGVLALSTLAVSAAVAGLAAVLGRAGIALGALTVVLIGNPFSGIASAPELLPEPAGAIGQWLPPGAGGTLLRSVSFFDGAAASRPAWTLAVWAGAGLVLILVGGAVRVRRAG</sequence>
<organism evidence="2 3">
    <name type="scientific">Streptomyces luteolus</name>
    <dbReference type="NCBI Taxonomy" id="3043615"/>
    <lineage>
        <taxon>Bacteria</taxon>
        <taxon>Bacillati</taxon>
        <taxon>Actinomycetota</taxon>
        <taxon>Actinomycetes</taxon>
        <taxon>Kitasatosporales</taxon>
        <taxon>Streptomycetaceae</taxon>
        <taxon>Streptomyces</taxon>
    </lineage>
</organism>
<comment type="caution">
    <text evidence="2">The sequence shown here is derived from an EMBL/GenBank/DDBJ whole genome shotgun (WGS) entry which is preliminary data.</text>
</comment>
<keyword evidence="1" id="KW-0812">Transmembrane</keyword>
<evidence type="ECO:0000313" key="3">
    <source>
        <dbReference type="Proteomes" id="UP001237105"/>
    </source>
</evidence>
<dbReference type="EMBL" id="JASCIS010000005">
    <property type="protein sequence ID" value="MDI3418287.1"/>
    <property type="molecule type" value="Genomic_DNA"/>
</dbReference>
<keyword evidence="1" id="KW-0472">Membrane</keyword>
<feature type="transmembrane region" description="Helical" evidence="1">
    <location>
        <begin position="163"/>
        <end position="182"/>
    </location>
</feature>
<feature type="transmembrane region" description="Helical" evidence="1">
    <location>
        <begin position="189"/>
        <end position="210"/>
    </location>
</feature>
<gene>
    <name evidence="2" type="ORF">QIT00_06885</name>
</gene>
<reference evidence="2 3" key="1">
    <citation type="submission" date="2023-05" db="EMBL/GenBank/DDBJ databases">
        <title>Draft genome sequence of Streptomyces sp. B-S-A12 isolated from a cave soil in Thailand.</title>
        <authorList>
            <person name="Chamroensaksri N."/>
            <person name="Muangham S."/>
        </authorList>
    </citation>
    <scope>NUCLEOTIDE SEQUENCE [LARGE SCALE GENOMIC DNA]</scope>
    <source>
        <strain evidence="2 3">B-S-A12</strain>
    </source>
</reference>
<feature type="transmembrane region" description="Helical" evidence="1">
    <location>
        <begin position="25"/>
        <end position="45"/>
    </location>
</feature>
<feature type="transmembrane region" description="Helical" evidence="1">
    <location>
        <begin position="249"/>
        <end position="267"/>
    </location>
</feature>
<keyword evidence="1" id="KW-1133">Transmembrane helix</keyword>
<proteinExistence type="predicted"/>
<feature type="transmembrane region" description="Helical" evidence="1">
    <location>
        <begin position="306"/>
        <end position="326"/>
    </location>
</feature>
<dbReference type="RefSeq" id="WP_282534199.1">
    <property type="nucleotide sequence ID" value="NZ_JASCIS010000005.1"/>
</dbReference>
<evidence type="ECO:0000256" key="1">
    <source>
        <dbReference type="SAM" id="Phobius"/>
    </source>
</evidence>
<feature type="transmembrane region" description="Helical" evidence="1">
    <location>
        <begin position="222"/>
        <end position="242"/>
    </location>
</feature>
<accession>A0ABT6SUG2</accession>